<dbReference type="InterPro" id="IPR002227">
    <property type="entry name" value="Tyrosinase_Cu-bd"/>
</dbReference>
<dbReference type="PROSITE" id="PS00498">
    <property type="entry name" value="TYROSINASE_2"/>
    <property type="match status" value="1"/>
</dbReference>
<reference evidence="5" key="2">
    <citation type="submission" date="2023-06" db="EMBL/GenBank/DDBJ databases">
        <authorList>
            <consortium name="Lawrence Berkeley National Laboratory"/>
            <person name="Haridas S."/>
            <person name="Hensen N."/>
            <person name="Bonometti L."/>
            <person name="Westerberg I."/>
            <person name="Brannstrom I.O."/>
            <person name="Guillou S."/>
            <person name="Cros-Aarteil S."/>
            <person name="Calhoun S."/>
            <person name="Kuo A."/>
            <person name="Mondo S."/>
            <person name="Pangilinan J."/>
            <person name="Riley R."/>
            <person name="Labutti K."/>
            <person name="Andreopoulos B."/>
            <person name="Lipzen A."/>
            <person name="Chen C."/>
            <person name="Yanf M."/>
            <person name="Daum C."/>
            <person name="Ng V."/>
            <person name="Clum A."/>
            <person name="Steindorff A."/>
            <person name="Ohm R."/>
            <person name="Martin F."/>
            <person name="Silar P."/>
            <person name="Natvig D."/>
            <person name="Lalanne C."/>
            <person name="Gautier V."/>
            <person name="Ament-Velasquez S.L."/>
            <person name="Kruys A."/>
            <person name="Hutchinson M.I."/>
            <person name="Powell A.J."/>
            <person name="Barry K."/>
            <person name="Miller A.N."/>
            <person name="Grigoriev I.V."/>
            <person name="Debuchy R."/>
            <person name="Gladieux P."/>
            <person name="Thoren M.H."/>
            <person name="Johannesson H."/>
        </authorList>
    </citation>
    <scope>NUCLEOTIDE SEQUENCE</scope>
    <source>
        <strain evidence="5">SMH4131-1</strain>
    </source>
</reference>
<keyword evidence="6" id="KW-1185">Reference proteome</keyword>
<dbReference type="SUPFAM" id="SSF48056">
    <property type="entry name" value="Di-copper centre-containing domain"/>
    <property type="match status" value="1"/>
</dbReference>
<dbReference type="Proteomes" id="UP001286456">
    <property type="component" value="Unassembled WGS sequence"/>
</dbReference>
<dbReference type="PANTHER" id="PTHR11474:SF131">
    <property type="entry name" value="TYROSINASE COPPER-BINDING DOMAIN-CONTAINING PROTEIN"/>
    <property type="match status" value="1"/>
</dbReference>
<reference evidence="5" key="1">
    <citation type="journal article" date="2023" name="Mol. Phylogenet. Evol.">
        <title>Genome-scale phylogeny and comparative genomics of the fungal order Sordariales.</title>
        <authorList>
            <person name="Hensen N."/>
            <person name="Bonometti L."/>
            <person name="Westerberg I."/>
            <person name="Brannstrom I.O."/>
            <person name="Guillou S."/>
            <person name="Cros-Aarteil S."/>
            <person name="Calhoun S."/>
            <person name="Haridas S."/>
            <person name="Kuo A."/>
            <person name="Mondo S."/>
            <person name="Pangilinan J."/>
            <person name="Riley R."/>
            <person name="LaButti K."/>
            <person name="Andreopoulos B."/>
            <person name="Lipzen A."/>
            <person name="Chen C."/>
            <person name="Yan M."/>
            <person name="Daum C."/>
            <person name="Ng V."/>
            <person name="Clum A."/>
            <person name="Steindorff A."/>
            <person name="Ohm R.A."/>
            <person name="Martin F."/>
            <person name="Silar P."/>
            <person name="Natvig D.O."/>
            <person name="Lalanne C."/>
            <person name="Gautier V."/>
            <person name="Ament-Velasquez S.L."/>
            <person name="Kruys A."/>
            <person name="Hutchinson M.I."/>
            <person name="Powell A.J."/>
            <person name="Barry K."/>
            <person name="Miller A.N."/>
            <person name="Grigoriev I.V."/>
            <person name="Debuchy R."/>
            <person name="Gladieux P."/>
            <person name="Hiltunen Thoren M."/>
            <person name="Johannesson H."/>
        </authorList>
    </citation>
    <scope>NUCLEOTIDE SEQUENCE</scope>
    <source>
        <strain evidence="5">SMH4131-1</strain>
    </source>
</reference>
<feature type="chain" id="PRO_5042243019" description="Tyrosinase copper-binding domain-containing protein" evidence="3">
    <location>
        <begin position="20"/>
        <end position="573"/>
    </location>
</feature>
<keyword evidence="1" id="KW-0479">Metal-binding</keyword>
<dbReference type="PRINTS" id="PR00092">
    <property type="entry name" value="TYROSINASE"/>
</dbReference>
<dbReference type="AlphaFoldDB" id="A0AAE0IZ57"/>
<proteinExistence type="predicted"/>
<comment type="caution">
    <text evidence="5">The sequence shown here is derived from an EMBL/GenBank/DDBJ whole genome shotgun (WGS) entry which is preliminary data.</text>
</comment>
<sequence length="573" mass="60897">MAAVYTIAVAAALSWFAAATPVSSSSSFSSVTSSSSSSQSTPIPVVGVRTGIDPRTGQRPARQNINQLYARGGPQWDLYILALSSLQAVNETDELSYFQIAGIHGLPHRAWNGVEQVPGAPSGAGYCPHGELLFATWHRPYVALFEQTLVSHAVAIASQYPANIAPTYLSAAQTLRQPYWDWAAEPLLPPATTTPNITITSPRGSITIPNPLYSYRFQPGSLQSTFPGSLSQYNQTIRCLSSSPGTPGQDNNLNNATASDASMASVSSDLLAQVYDVFTRTVTFEAMAYDNSSSPASSFENPHNIVHDKAGCGAGSTLGNIDWSAFDPLFMLHHCNVDRLVAMWQAIHFQAHTIFNTTGISTGQFGTPAGTVTSSSSPLKPFFRSTAGDGDGEDGVLSTSDDVARISALGYTYPELADDWTKTPDELAASVRASVNALYMPGGACCRRDRRYYTARVEVDRAQLDLPATVRLLVRGQVVGRMVLLAMPTVGLASASLPLVQPPGVGNASRDLAGLMTVGIIRSSDGAIISADAVPSLKVEIHGFDYTPPSSRSDFPGFGNATRWPVRIPRGGG</sequence>
<dbReference type="InterPro" id="IPR050316">
    <property type="entry name" value="Tyrosinase/Hemocyanin"/>
</dbReference>
<evidence type="ECO:0000256" key="1">
    <source>
        <dbReference type="ARBA" id="ARBA00022723"/>
    </source>
</evidence>
<dbReference type="GO" id="GO:0046872">
    <property type="term" value="F:metal ion binding"/>
    <property type="evidence" value="ECO:0007669"/>
    <property type="project" value="UniProtKB-KW"/>
</dbReference>
<feature type="region of interest" description="Disordered" evidence="2">
    <location>
        <begin position="29"/>
        <end position="59"/>
    </location>
</feature>
<dbReference type="EMBL" id="JAUEPO010000002">
    <property type="protein sequence ID" value="KAK3333928.1"/>
    <property type="molecule type" value="Genomic_DNA"/>
</dbReference>
<name>A0AAE0IZ57_9PEZI</name>
<feature type="compositionally biased region" description="Low complexity" evidence="2">
    <location>
        <begin position="29"/>
        <end position="40"/>
    </location>
</feature>
<feature type="signal peptide" evidence="3">
    <location>
        <begin position="1"/>
        <end position="19"/>
    </location>
</feature>
<dbReference type="GO" id="GO:0016491">
    <property type="term" value="F:oxidoreductase activity"/>
    <property type="evidence" value="ECO:0007669"/>
    <property type="project" value="InterPro"/>
</dbReference>
<gene>
    <name evidence="5" type="ORF">B0T19DRAFT_491238</name>
</gene>
<keyword evidence="3" id="KW-0732">Signal</keyword>
<evidence type="ECO:0000313" key="5">
    <source>
        <dbReference type="EMBL" id="KAK3333928.1"/>
    </source>
</evidence>
<dbReference type="InterPro" id="IPR008922">
    <property type="entry name" value="Di-copper_centre_dom_sf"/>
</dbReference>
<feature type="domain" description="Tyrosinase copper-binding" evidence="4">
    <location>
        <begin position="327"/>
        <end position="338"/>
    </location>
</feature>
<organism evidence="5 6">
    <name type="scientific">Cercophora scortea</name>
    <dbReference type="NCBI Taxonomy" id="314031"/>
    <lineage>
        <taxon>Eukaryota</taxon>
        <taxon>Fungi</taxon>
        <taxon>Dikarya</taxon>
        <taxon>Ascomycota</taxon>
        <taxon>Pezizomycotina</taxon>
        <taxon>Sordariomycetes</taxon>
        <taxon>Sordariomycetidae</taxon>
        <taxon>Sordariales</taxon>
        <taxon>Lasiosphaeriaceae</taxon>
        <taxon>Cercophora</taxon>
    </lineage>
</organism>
<protein>
    <recommendedName>
        <fullName evidence="4">Tyrosinase copper-binding domain-containing protein</fullName>
    </recommendedName>
</protein>
<evidence type="ECO:0000313" key="6">
    <source>
        <dbReference type="Proteomes" id="UP001286456"/>
    </source>
</evidence>
<accession>A0AAE0IZ57</accession>
<evidence type="ECO:0000256" key="3">
    <source>
        <dbReference type="SAM" id="SignalP"/>
    </source>
</evidence>
<dbReference type="PANTHER" id="PTHR11474">
    <property type="entry name" value="TYROSINASE FAMILY MEMBER"/>
    <property type="match status" value="1"/>
</dbReference>
<evidence type="ECO:0000259" key="4">
    <source>
        <dbReference type="PROSITE" id="PS00498"/>
    </source>
</evidence>
<dbReference type="Gene3D" id="1.10.1280.10">
    <property type="entry name" value="Di-copper center containing domain from catechol oxidase"/>
    <property type="match status" value="1"/>
</dbReference>
<evidence type="ECO:0000256" key="2">
    <source>
        <dbReference type="SAM" id="MobiDB-lite"/>
    </source>
</evidence>
<dbReference type="Pfam" id="PF00264">
    <property type="entry name" value="Tyrosinase"/>
    <property type="match status" value="1"/>
</dbReference>